<feature type="compositionally biased region" description="Polar residues" evidence="4">
    <location>
        <begin position="208"/>
        <end position="226"/>
    </location>
</feature>
<dbReference type="UniPathway" id="UPA00143"/>
<dbReference type="OrthoDB" id="1746347at2759"/>
<keyword evidence="7" id="KW-1185">Reference proteome</keyword>
<reference evidence="6" key="2">
    <citation type="submission" date="2021-02" db="EMBL/GenBank/DDBJ databases">
        <authorList>
            <person name="Kimball J.A."/>
            <person name="Haas M.W."/>
            <person name="Macchietto M."/>
            <person name="Kono T."/>
            <person name="Duquette J."/>
            <person name="Shao M."/>
        </authorList>
    </citation>
    <scope>NUCLEOTIDE SEQUENCE</scope>
    <source>
        <tissue evidence="6">Fresh leaf tissue</tissue>
    </source>
</reference>
<keyword evidence="2 3" id="KW-0539">Nucleus</keyword>
<dbReference type="GO" id="GO:0071006">
    <property type="term" value="C:U2-type catalytic step 1 spliceosome"/>
    <property type="evidence" value="ECO:0007669"/>
    <property type="project" value="TreeGrafter"/>
</dbReference>
<keyword evidence="3" id="KW-0508">mRNA splicing</keyword>
<name>A0A8J5WH58_ZIZPA</name>
<evidence type="ECO:0000256" key="2">
    <source>
        <dbReference type="ARBA" id="ARBA00023242"/>
    </source>
</evidence>
<feature type="domain" description="U-box" evidence="5">
    <location>
        <begin position="1"/>
        <end position="70"/>
    </location>
</feature>
<evidence type="ECO:0000259" key="5">
    <source>
        <dbReference type="PROSITE" id="PS51698"/>
    </source>
</evidence>
<keyword evidence="3" id="KW-0234">DNA repair</keyword>
<keyword evidence="3" id="KW-0808">Transferase</keyword>
<evidence type="ECO:0000313" key="6">
    <source>
        <dbReference type="EMBL" id="KAG8088653.1"/>
    </source>
</evidence>
<dbReference type="PANTHER" id="PTHR43995:SF1">
    <property type="entry name" value="PRE-MRNA-PROCESSING FACTOR 19"/>
    <property type="match status" value="1"/>
</dbReference>
<sequence length="326" mass="34803">MICSISGEVPDEPVVSKKSGLLFERRLVERYIEDHGKCPVTKEELTLDDIVTVKTNKVAKPRPLQAASIPGLLGIFQNSVFKKALGPKVPFGDPARSPHFGPWRRAPEATPRAQEARGHPPGAGGRRPPSGCRMSEAALRSQVRRSPSGAQFGGRPPEPSPEAALRSLVRRSPSGAQFGGRPPGAKSGGRPPEHASEPPSGVHFEAFSSASQPSDPVKTVRSQGSETPVRSPVRRPPSGSQVQRPPSGACFGAPLRGTLRSLLLRKPAFGPCQDCSKPRLRDSSSEPSSRPRLRDPSSEPCSEPCSEHASEPPFECTSKPSSQPLP</sequence>
<protein>
    <recommendedName>
        <fullName evidence="3">Pre-mRNA-processing factor 19</fullName>
        <ecNumber evidence="3">2.3.2.27</ecNumber>
    </recommendedName>
</protein>
<dbReference type="SMART" id="SM00504">
    <property type="entry name" value="Ubox"/>
    <property type="match status" value="1"/>
</dbReference>
<keyword evidence="3" id="KW-0747">Spliceosome</keyword>
<organism evidence="6 7">
    <name type="scientific">Zizania palustris</name>
    <name type="common">Northern wild rice</name>
    <dbReference type="NCBI Taxonomy" id="103762"/>
    <lineage>
        <taxon>Eukaryota</taxon>
        <taxon>Viridiplantae</taxon>
        <taxon>Streptophyta</taxon>
        <taxon>Embryophyta</taxon>
        <taxon>Tracheophyta</taxon>
        <taxon>Spermatophyta</taxon>
        <taxon>Magnoliopsida</taxon>
        <taxon>Liliopsida</taxon>
        <taxon>Poales</taxon>
        <taxon>Poaceae</taxon>
        <taxon>BOP clade</taxon>
        <taxon>Oryzoideae</taxon>
        <taxon>Oryzeae</taxon>
        <taxon>Zizaniinae</taxon>
        <taxon>Zizania</taxon>
    </lineage>
</organism>
<dbReference type="GO" id="GO:0061630">
    <property type="term" value="F:ubiquitin protein ligase activity"/>
    <property type="evidence" value="ECO:0007669"/>
    <property type="project" value="UniProtKB-UniRule"/>
</dbReference>
<comment type="caution">
    <text evidence="6">The sequence shown here is derived from an EMBL/GenBank/DDBJ whole genome shotgun (WGS) entry which is preliminary data.</text>
</comment>
<dbReference type="EMBL" id="JAAALK010000082">
    <property type="protein sequence ID" value="KAG8088653.1"/>
    <property type="molecule type" value="Genomic_DNA"/>
</dbReference>
<dbReference type="GO" id="GO:0070534">
    <property type="term" value="P:protein K63-linked ubiquitination"/>
    <property type="evidence" value="ECO:0007669"/>
    <property type="project" value="UniProtKB-UniRule"/>
</dbReference>
<dbReference type="FunFam" id="3.30.40.10:FF:000027">
    <property type="entry name" value="Pre-mRNA-processing factor 19, putative"/>
    <property type="match status" value="1"/>
</dbReference>
<feature type="region of interest" description="Disordered" evidence="4">
    <location>
        <begin position="92"/>
        <end position="254"/>
    </location>
</feature>
<dbReference type="InterPro" id="IPR003613">
    <property type="entry name" value="Ubox_domain"/>
</dbReference>
<accession>A0A8J5WH58</accession>
<dbReference type="GO" id="GO:0006281">
    <property type="term" value="P:DNA repair"/>
    <property type="evidence" value="ECO:0007669"/>
    <property type="project" value="UniProtKB-KW"/>
</dbReference>
<keyword evidence="3" id="KW-0833">Ubl conjugation pathway</keyword>
<comment type="subcellular location">
    <subcellularLocation>
        <location evidence="1 3">Nucleus</location>
    </subcellularLocation>
</comment>
<evidence type="ECO:0000256" key="3">
    <source>
        <dbReference type="RuleBase" id="RU367101"/>
    </source>
</evidence>
<comment type="pathway">
    <text evidence="3">Protein modification; protein ubiquitination.</text>
</comment>
<keyword evidence="3" id="KW-0507">mRNA processing</keyword>
<comment type="catalytic activity">
    <reaction evidence="3">
        <text>S-ubiquitinyl-[E2 ubiquitin-conjugating enzyme]-L-cysteine + [acceptor protein]-L-lysine = [E2 ubiquitin-conjugating enzyme]-L-cysteine + N(6)-ubiquitinyl-[acceptor protein]-L-lysine.</text>
        <dbReference type="EC" id="2.3.2.27"/>
    </reaction>
</comment>
<dbReference type="PROSITE" id="PS51698">
    <property type="entry name" value="U_BOX"/>
    <property type="match status" value="1"/>
</dbReference>
<dbReference type="GO" id="GO:0000974">
    <property type="term" value="C:Prp19 complex"/>
    <property type="evidence" value="ECO:0007669"/>
    <property type="project" value="UniProtKB-UniRule"/>
</dbReference>
<feature type="compositionally biased region" description="Low complexity" evidence="4">
    <location>
        <begin position="228"/>
        <end position="242"/>
    </location>
</feature>
<dbReference type="InterPro" id="IPR055340">
    <property type="entry name" value="RING-Ubox_PRP19"/>
</dbReference>
<dbReference type="CDD" id="cd16656">
    <property type="entry name" value="RING-Ubox_PRP19"/>
    <property type="match status" value="1"/>
</dbReference>
<reference evidence="6" key="1">
    <citation type="journal article" date="2021" name="bioRxiv">
        <title>Whole Genome Assembly and Annotation of Northern Wild Rice, Zizania palustris L., Supports a Whole Genome Duplication in the Zizania Genus.</title>
        <authorList>
            <person name="Haas M."/>
            <person name="Kono T."/>
            <person name="Macchietto M."/>
            <person name="Millas R."/>
            <person name="McGilp L."/>
            <person name="Shao M."/>
            <person name="Duquette J."/>
            <person name="Hirsch C.N."/>
            <person name="Kimball J."/>
        </authorList>
    </citation>
    <scope>NUCLEOTIDE SEQUENCE</scope>
    <source>
        <tissue evidence="6">Fresh leaf tissue</tissue>
    </source>
</reference>
<gene>
    <name evidence="6" type="ORF">GUJ93_ZPchr0010g7822</name>
</gene>
<dbReference type="AlphaFoldDB" id="A0A8J5WH58"/>
<dbReference type="InterPro" id="IPR038959">
    <property type="entry name" value="Prp19"/>
</dbReference>
<evidence type="ECO:0000256" key="1">
    <source>
        <dbReference type="ARBA" id="ARBA00004123"/>
    </source>
</evidence>
<evidence type="ECO:0000313" key="7">
    <source>
        <dbReference type="Proteomes" id="UP000729402"/>
    </source>
</evidence>
<feature type="region of interest" description="Disordered" evidence="4">
    <location>
        <begin position="268"/>
        <end position="326"/>
    </location>
</feature>
<comment type="function">
    <text evidence="3">Ubiquitin-protein ligase which is mainly involved pre-mRNA splicing and DNA repair. Required for pre-mRNA splicing as component of the spliceosome.</text>
</comment>
<dbReference type="GO" id="GO:0000398">
    <property type="term" value="P:mRNA splicing, via spliceosome"/>
    <property type="evidence" value="ECO:0007669"/>
    <property type="project" value="InterPro"/>
</dbReference>
<proteinExistence type="inferred from homology"/>
<dbReference type="GO" id="GO:0005737">
    <property type="term" value="C:cytoplasm"/>
    <property type="evidence" value="ECO:0007669"/>
    <property type="project" value="TreeGrafter"/>
</dbReference>
<dbReference type="PANTHER" id="PTHR43995">
    <property type="entry name" value="PRE-MRNA-PROCESSING FACTOR 19"/>
    <property type="match status" value="1"/>
</dbReference>
<evidence type="ECO:0000256" key="4">
    <source>
        <dbReference type="SAM" id="MobiDB-lite"/>
    </source>
</evidence>
<comment type="similarity">
    <text evidence="3">Belongs to the WD repeat PRP19 family.</text>
</comment>
<keyword evidence="3" id="KW-0227">DNA damage</keyword>
<dbReference type="EC" id="2.3.2.27" evidence="3"/>
<comment type="subunit">
    <text evidence="3">Homotetramer.</text>
</comment>
<dbReference type="Proteomes" id="UP000729402">
    <property type="component" value="Unassembled WGS sequence"/>
</dbReference>